<dbReference type="STRING" id="29367.CLPUN_13830"/>
<proteinExistence type="predicted"/>
<keyword evidence="5" id="KW-1185">Reference proteome</keyword>
<dbReference type="AlphaFoldDB" id="A0A1S8TR75"/>
<dbReference type="PANTHER" id="PTHR20857">
    <property type="entry name" value="THIAMINE-PHOSPHATE PYROPHOSPHORYLASE"/>
    <property type="match status" value="1"/>
</dbReference>
<evidence type="ECO:0000256" key="1">
    <source>
        <dbReference type="ARBA" id="ARBA00004948"/>
    </source>
</evidence>
<dbReference type="GO" id="GO:0004789">
    <property type="term" value="F:thiamine-phosphate diphosphorylase activity"/>
    <property type="evidence" value="ECO:0007669"/>
    <property type="project" value="TreeGrafter"/>
</dbReference>
<dbReference type="RefSeq" id="WP_077846584.1">
    <property type="nucleotide sequence ID" value="NZ_LZZM01000089.1"/>
</dbReference>
<dbReference type="InterPro" id="IPR013785">
    <property type="entry name" value="Aldolase_TIM"/>
</dbReference>
<dbReference type="Proteomes" id="UP000190890">
    <property type="component" value="Unassembled WGS sequence"/>
</dbReference>
<sequence length="218" mass="24860">MIIIGITNRNLCMDFYGQIRKIAKSKLNYLIIREKDLKNEKLLNLALKVKEELKDTKIKIIVNSNIDVAKKIEADGIQLSFKNFIEVNNKLYTENEIYLKNIGDNFQIIGDSYKIYKTIGVSIHSYEEGIEAYKLGADYVIYGHVFKCRCKKGIIPRGVKEIKSLSERINIPIIGLGGIDENNFKEVLNSGAKGIAIMSSLMKSHEPKELINKYNKIK</sequence>
<feature type="domain" description="Thiamine phosphate synthase/TenI" evidence="3">
    <location>
        <begin position="5"/>
        <end position="80"/>
    </location>
</feature>
<name>A0A1S8TR75_9CLOT</name>
<dbReference type="Pfam" id="PF02581">
    <property type="entry name" value="TMP-TENI"/>
    <property type="match status" value="2"/>
</dbReference>
<dbReference type="Gene3D" id="3.20.20.70">
    <property type="entry name" value="Aldolase class I"/>
    <property type="match status" value="1"/>
</dbReference>
<dbReference type="SUPFAM" id="SSF51391">
    <property type="entry name" value="Thiamin phosphate synthase"/>
    <property type="match status" value="1"/>
</dbReference>
<dbReference type="PANTHER" id="PTHR20857:SF15">
    <property type="entry name" value="THIAMINE-PHOSPHATE SYNTHASE"/>
    <property type="match status" value="1"/>
</dbReference>
<organism evidence="4 5">
    <name type="scientific">Clostridium puniceum</name>
    <dbReference type="NCBI Taxonomy" id="29367"/>
    <lineage>
        <taxon>Bacteria</taxon>
        <taxon>Bacillati</taxon>
        <taxon>Bacillota</taxon>
        <taxon>Clostridia</taxon>
        <taxon>Eubacteriales</taxon>
        <taxon>Clostridiaceae</taxon>
        <taxon>Clostridium</taxon>
    </lineage>
</organism>
<evidence type="ECO:0000259" key="3">
    <source>
        <dbReference type="Pfam" id="PF02581"/>
    </source>
</evidence>
<dbReference type="CDD" id="cd00564">
    <property type="entry name" value="TMP_TenI"/>
    <property type="match status" value="1"/>
</dbReference>
<dbReference type="OrthoDB" id="9815348at2"/>
<feature type="domain" description="Thiamine phosphate synthase/TenI" evidence="3">
    <location>
        <begin position="116"/>
        <end position="200"/>
    </location>
</feature>
<keyword evidence="2" id="KW-0784">Thiamine biosynthesis</keyword>
<evidence type="ECO:0000313" key="4">
    <source>
        <dbReference type="EMBL" id="OOM80273.1"/>
    </source>
</evidence>
<gene>
    <name evidence="4" type="primary">tenI</name>
    <name evidence="4" type="ORF">CLPUN_13830</name>
</gene>
<dbReference type="GO" id="GO:0009228">
    <property type="term" value="P:thiamine biosynthetic process"/>
    <property type="evidence" value="ECO:0007669"/>
    <property type="project" value="UniProtKB-KW"/>
</dbReference>
<dbReference type="InterPro" id="IPR036206">
    <property type="entry name" value="ThiamineP_synth_sf"/>
</dbReference>
<accession>A0A1S8TR75</accession>
<comment type="caution">
    <text evidence="4">The sequence shown here is derived from an EMBL/GenBank/DDBJ whole genome shotgun (WGS) entry which is preliminary data.</text>
</comment>
<evidence type="ECO:0000313" key="5">
    <source>
        <dbReference type="Proteomes" id="UP000190890"/>
    </source>
</evidence>
<comment type="pathway">
    <text evidence="1">Cofactor biosynthesis; thiamine diphosphate biosynthesis.</text>
</comment>
<evidence type="ECO:0000256" key="2">
    <source>
        <dbReference type="ARBA" id="ARBA00022977"/>
    </source>
</evidence>
<reference evidence="4 5" key="1">
    <citation type="submission" date="2016-05" db="EMBL/GenBank/DDBJ databases">
        <title>Microbial solvent formation.</title>
        <authorList>
            <person name="Poehlein A."/>
            <person name="Montoya Solano J.D."/>
            <person name="Flitsch S."/>
            <person name="Krabben P."/>
            <person name="Duerre P."/>
            <person name="Daniel R."/>
        </authorList>
    </citation>
    <scope>NUCLEOTIDE SEQUENCE [LARGE SCALE GENOMIC DNA]</scope>
    <source>
        <strain evidence="4 5">DSM 2619</strain>
    </source>
</reference>
<dbReference type="GO" id="GO:0005737">
    <property type="term" value="C:cytoplasm"/>
    <property type="evidence" value="ECO:0007669"/>
    <property type="project" value="TreeGrafter"/>
</dbReference>
<dbReference type="InterPro" id="IPR022998">
    <property type="entry name" value="ThiamineP_synth_TenI"/>
</dbReference>
<dbReference type="EMBL" id="LZZM01000089">
    <property type="protein sequence ID" value="OOM80273.1"/>
    <property type="molecule type" value="Genomic_DNA"/>
</dbReference>
<protein>
    <submittedName>
        <fullName evidence="4">Regulatory protein TenI</fullName>
    </submittedName>
</protein>